<sequence>MTERGLPPARRLWERVERERNARGWTTLELEKRSGVDRSTVSRWRTARRAPRPETVNAIADAFGLPRHELLGDAGLLSSPMKRGLHDAITAPMPAVDHAVTGEDDTDDLLAKLPPARRALLEQVRAAERERLERIAVAAVREAEEANRKFAALVRDAVRGEDDDTQD</sequence>
<evidence type="ECO:0000313" key="2">
    <source>
        <dbReference type="EMBL" id="TDE39946.1"/>
    </source>
</evidence>
<protein>
    <submittedName>
        <fullName evidence="2">XRE family transcriptional regulator</fullName>
    </submittedName>
</protein>
<accession>A0A4V2Z8D1</accession>
<feature type="domain" description="HTH cro/C1-type" evidence="1">
    <location>
        <begin position="16"/>
        <end position="70"/>
    </location>
</feature>
<gene>
    <name evidence="2" type="ORF">E1295_32230</name>
</gene>
<dbReference type="InterPro" id="IPR001387">
    <property type="entry name" value="Cro/C1-type_HTH"/>
</dbReference>
<reference evidence="2 3" key="1">
    <citation type="submission" date="2019-03" db="EMBL/GenBank/DDBJ databases">
        <title>Draft genome sequences of novel Actinobacteria.</title>
        <authorList>
            <person name="Sahin N."/>
            <person name="Ay H."/>
            <person name="Saygin H."/>
        </authorList>
    </citation>
    <scope>NUCLEOTIDE SEQUENCE [LARGE SCALE GENOMIC DNA]</scope>
    <source>
        <strain evidence="2 3">6K102</strain>
    </source>
</reference>
<dbReference type="EMBL" id="SMLD01000111">
    <property type="protein sequence ID" value="TDE39946.1"/>
    <property type="molecule type" value="Genomic_DNA"/>
</dbReference>
<keyword evidence="3" id="KW-1185">Reference proteome</keyword>
<dbReference type="SMART" id="SM00530">
    <property type="entry name" value="HTH_XRE"/>
    <property type="match status" value="1"/>
</dbReference>
<dbReference type="InterPro" id="IPR010982">
    <property type="entry name" value="Lambda_DNA-bd_dom_sf"/>
</dbReference>
<dbReference type="SUPFAM" id="SSF47413">
    <property type="entry name" value="lambda repressor-like DNA-binding domains"/>
    <property type="match status" value="1"/>
</dbReference>
<evidence type="ECO:0000313" key="3">
    <source>
        <dbReference type="Proteomes" id="UP000295136"/>
    </source>
</evidence>
<dbReference type="GO" id="GO:0003677">
    <property type="term" value="F:DNA binding"/>
    <property type="evidence" value="ECO:0007669"/>
    <property type="project" value="InterPro"/>
</dbReference>
<evidence type="ECO:0000259" key="1">
    <source>
        <dbReference type="PROSITE" id="PS50943"/>
    </source>
</evidence>
<dbReference type="AlphaFoldDB" id="A0A4V2Z8D1"/>
<dbReference type="Pfam" id="PF01381">
    <property type="entry name" value="HTH_3"/>
    <property type="match status" value="1"/>
</dbReference>
<dbReference type="RefSeq" id="WP_132636280.1">
    <property type="nucleotide sequence ID" value="NZ_SMLD01000111.1"/>
</dbReference>
<dbReference type="PROSITE" id="PS50943">
    <property type="entry name" value="HTH_CROC1"/>
    <property type="match status" value="1"/>
</dbReference>
<proteinExistence type="predicted"/>
<dbReference type="Gene3D" id="1.10.260.40">
    <property type="entry name" value="lambda repressor-like DNA-binding domains"/>
    <property type="match status" value="1"/>
</dbReference>
<name>A0A4V2Z8D1_9ACTN</name>
<comment type="caution">
    <text evidence="2">The sequence shown here is derived from an EMBL/GenBank/DDBJ whole genome shotgun (WGS) entry which is preliminary data.</text>
</comment>
<organism evidence="2 3">
    <name type="scientific">Nonomuraea mesophila</name>
    <dbReference type="NCBI Taxonomy" id="2530382"/>
    <lineage>
        <taxon>Bacteria</taxon>
        <taxon>Bacillati</taxon>
        <taxon>Actinomycetota</taxon>
        <taxon>Actinomycetes</taxon>
        <taxon>Streptosporangiales</taxon>
        <taxon>Streptosporangiaceae</taxon>
        <taxon>Nonomuraea</taxon>
    </lineage>
</organism>
<dbReference type="Proteomes" id="UP000295136">
    <property type="component" value="Unassembled WGS sequence"/>
</dbReference>
<dbReference type="CDD" id="cd00093">
    <property type="entry name" value="HTH_XRE"/>
    <property type="match status" value="1"/>
</dbReference>